<feature type="transmembrane region" description="Helical" evidence="11">
    <location>
        <begin position="61"/>
        <end position="79"/>
    </location>
</feature>
<evidence type="ECO:0000259" key="12">
    <source>
        <dbReference type="Pfam" id="PF00520"/>
    </source>
</evidence>
<keyword evidence="3" id="KW-0633">Potassium transport</keyword>
<feature type="domain" description="Ion transport" evidence="12">
    <location>
        <begin position="4"/>
        <end position="204"/>
    </location>
</feature>
<evidence type="ECO:0000256" key="5">
    <source>
        <dbReference type="ARBA" id="ARBA00022826"/>
    </source>
</evidence>
<reference evidence="13 14" key="1">
    <citation type="submission" date="2021-04" db="EMBL/GenBank/DDBJ databases">
        <authorList>
            <person name="Bliznina A."/>
        </authorList>
    </citation>
    <scope>NUCLEOTIDE SEQUENCE [LARGE SCALE GENOMIC DNA]</scope>
</reference>
<evidence type="ECO:0000313" key="13">
    <source>
        <dbReference type="EMBL" id="CAG5086814.1"/>
    </source>
</evidence>
<dbReference type="PANTHER" id="PTHR11537:SF254">
    <property type="entry name" value="POTASSIUM VOLTAGE-GATED CHANNEL PROTEIN SHAB"/>
    <property type="match status" value="1"/>
</dbReference>
<evidence type="ECO:0000256" key="7">
    <source>
        <dbReference type="ARBA" id="ARBA00022989"/>
    </source>
</evidence>
<dbReference type="InterPro" id="IPR028325">
    <property type="entry name" value="VG_K_chnl"/>
</dbReference>
<gene>
    <name evidence="13" type="ORF">OKIOD_LOCUS2924</name>
</gene>
<evidence type="ECO:0000256" key="2">
    <source>
        <dbReference type="ARBA" id="ARBA00022448"/>
    </source>
</evidence>
<feature type="transmembrane region" description="Helical" evidence="11">
    <location>
        <begin position="175"/>
        <end position="195"/>
    </location>
</feature>
<keyword evidence="10" id="KW-0407">Ion channel</keyword>
<comment type="subcellular location">
    <subcellularLocation>
        <location evidence="1">Membrane</location>
        <topology evidence="1">Multi-pass membrane protein</topology>
    </subcellularLocation>
</comment>
<keyword evidence="8" id="KW-0406">Ion transport</keyword>
<dbReference type="EMBL" id="OU015568">
    <property type="protein sequence ID" value="CAG5086814.1"/>
    <property type="molecule type" value="Genomic_DNA"/>
</dbReference>
<evidence type="ECO:0000256" key="1">
    <source>
        <dbReference type="ARBA" id="ARBA00004141"/>
    </source>
</evidence>
<evidence type="ECO:0000256" key="10">
    <source>
        <dbReference type="ARBA" id="ARBA00023303"/>
    </source>
</evidence>
<dbReference type="SUPFAM" id="SSF81324">
    <property type="entry name" value="Voltage-gated potassium channels"/>
    <property type="match status" value="1"/>
</dbReference>
<organism evidence="13 14">
    <name type="scientific">Oikopleura dioica</name>
    <name type="common">Tunicate</name>
    <dbReference type="NCBI Taxonomy" id="34765"/>
    <lineage>
        <taxon>Eukaryota</taxon>
        <taxon>Metazoa</taxon>
        <taxon>Chordata</taxon>
        <taxon>Tunicata</taxon>
        <taxon>Appendicularia</taxon>
        <taxon>Copelata</taxon>
        <taxon>Oikopleuridae</taxon>
        <taxon>Oikopleura</taxon>
    </lineage>
</organism>
<feature type="transmembrane region" description="Helical" evidence="11">
    <location>
        <begin position="115"/>
        <end position="138"/>
    </location>
</feature>
<proteinExistence type="predicted"/>
<dbReference type="PRINTS" id="PR00169">
    <property type="entry name" value="KCHANNEL"/>
</dbReference>
<keyword evidence="7 11" id="KW-1133">Transmembrane helix</keyword>
<keyword evidence="6" id="KW-0630">Potassium</keyword>
<feature type="transmembrane region" description="Helical" evidence="11">
    <location>
        <begin position="150"/>
        <end position="169"/>
    </location>
</feature>
<dbReference type="Proteomes" id="UP001158576">
    <property type="component" value="Chromosome PAR"/>
</dbReference>
<feature type="transmembrane region" description="Helical" evidence="11">
    <location>
        <begin position="32"/>
        <end position="54"/>
    </location>
</feature>
<evidence type="ECO:0000256" key="3">
    <source>
        <dbReference type="ARBA" id="ARBA00022538"/>
    </source>
</evidence>
<sequence length="262" mass="29201">MIYNNMNFGAILTTIMLIIFETTDLPDLLKRISFTLERTCNVFFICDIVLIVISRIGNLKALIRASFIFDILSVVPFLFPSSSSSLKICKLARLGKLAKYNRSLRLAGLTLVRSVVQIAFIGTMLLTMATIFGSFVFFLEKSSNENISSIFDAIWYIIISALTVGYGDIVPSTNYGKFLGVAASLSGIIFMSLPLPGIIQNFHSGYLVYSDCMFAYAEDSKIFQTELVIAKLRQRSHLRSRELSEIACDSRIIHPEVPSSNS</sequence>
<keyword evidence="9 11" id="KW-0472">Membrane</keyword>
<dbReference type="Pfam" id="PF00520">
    <property type="entry name" value="Ion_trans"/>
    <property type="match status" value="1"/>
</dbReference>
<dbReference type="PANTHER" id="PTHR11537">
    <property type="entry name" value="VOLTAGE-GATED POTASSIUM CHANNEL"/>
    <property type="match status" value="1"/>
</dbReference>
<evidence type="ECO:0000313" key="14">
    <source>
        <dbReference type="Proteomes" id="UP001158576"/>
    </source>
</evidence>
<protein>
    <submittedName>
        <fullName evidence="13">Oidioi.mRNA.OKI2018_I69.PAR.g11366.t1.cds</fullName>
    </submittedName>
</protein>
<dbReference type="Gene3D" id="1.10.287.70">
    <property type="match status" value="1"/>
</dbReference>
<keyword evidence="2" id="KW-0813">Transport</keyword>
<keyword evidence="14" id="KW-1185">Reference proteome</keyword>
<name>A0ABN7RV88_OIKDI</name>
<evidence type="ECO:0000256" key="4">
    <source>
        <dbReference type="ARBA" id="ARBA00022692"/>
    </source>
</evidence>
<keyword evidence="5" id="KW-0631">Potassium channel</keyword>
<keyword evidence="4 11" id="KW-0812">Transmembrane</keyword>
<evidence type="ECO:0000256" key="6">
    <source>
        <dbReference type="ARBA" id="ARBA00022958"/>
    </source>
</evidence>
<evidence type="ECO:0000256" key="9">
    <source>
        <dbReference type="ARBA" id="ARBA00023136"/>
    </source>
</evidence>
<evidence type="ECO:0000256" key="11">
    <source>
        <dbReference type="SAM" id="Phobius"/>
    </source>
</evidence>
<dbReference type="InterPro" id="IPR005821">
    <property type="entry name" value="Ion_trans_dom"/>
</dbReference>
<accession>A0ABN7RV88</accession>
<evidence type="ECO:0000256" key="8">
    <source>
        <dbReference type="ARBA" id="ARBA00023065"/>
    </source>
</evidence>